<evidence type="ECO:0000256" key="4">
    <source>
        <dbReference type="ARBA" id="ARBA00022679"/>
    </source>
</evidence>
<evidence type="ECO:0000256" key="1">
    <source>
        <dbReference type="ARBA" id="ARBA00001232"/>
    </source>
</evidence>
<dbReference type="Gene3D" id="3.40.718.10">
    <property type="entry name" value="Isopropylmalate Dehydrogenase"/>
    <property type="match status" value="1"/>
</dbReference>
<evidence type="ECO:0000313" key="11">
    <source>
        <dbReference type="EMBL" id="CUW10918.1"/>
    </source>
</evidence>
<dbReference type="HAMAP" id="MF_00019">
    <property type="entry name" value="PlsX"/>
    <property type="match status" value="1"/>
</dbReference>
<keyword evidence="3 10" id="KW-0444">Lipid biosynthesis</keyword>
<evidence type="ECO:0000256" key="9">
    <source>
        <dbReference type="ARBA" id="ARBA00046608"/>
    </source>
</evidence>
<keyword evidence="5 10" id="KW-0443">Lipid metabolism</keyword>
<dbReference type="AlphaFoldDB" id="A0AAN2QX94"/>
<dbReference type="PANTHER" id="PTHR30100">
    <property type="entry name" value="FATTY ACID/PHOSPHOLIPID SYNTHESIS PROTEIN PLSX"/>
    <property type="match status" value="1"/>
</dbReference>
<accession>A0AAN2QX94</accession>
<keyword evidence="4 10" id="KW-0808">Transferase</keyword>
<dbReference type="EC" id="2.3.1.274" evidence="8 10"/>
<reference evidence="13 14" key="1">
    <citation type="submission" date="2015-12" db="EMBL/GenBank/DDBJ databases">
        <authorList>
            <person name="Andreevskaya M."/>
        </authorList>
    </citation>
    <scope>NUCLEOTIDE SEQUENCE [LARGE SCALE GENOMIC DNA]</scope>
    <source>
        <strain evidence="11 14">KSL4-2</strain>
        <strain evidence="12 13">PL111</strain>
    </source>
</reference>
<dbReference type="Pfam" id="PF02504">
    <property type="entry name" value="FA_synthesis"/>
    <property type="match status" value="1"/>
</dbReference>
<evidence type="ECO:0000256" key="2">
    <source>
        <dbReference type="ARBA" id="ARBA00022490"/>
    </source>
</evidence>
<dbReference type="InterPro" id="IPR012281">
    <property type="entry name" value="Phospholipid_synth_PlsX-like"/>
</dbReference>
<organism evidence="12 13">
    <name type="scientific">Leuconostoc inhae</name>
    <dbReference type="NCBI Taxonomy" id="178001"/>
    <lineage>
        <taxon>Bacteria</taxon>
        <taxon>Bacillati</taxon>
        <taxon>Bacillota</taxon>
        <taxon>Bacilli</taxon>
        <taxon>Lactobacillales</taxon>
        <taxon>Lactobacillaceae</taxon>
        <taxon>Leuconostoc</taxon>
    </lineage>
</organism>
<name>A0AAN2QX94_9LACO</name>
<dbReference type="EMBL" id="FBTU01000028">
    <property type="protein sequence ID" value="CUW20230.1"/>
    <property type="molecule type" value="Genomic_DNA"/>
</dbReference>
<comment type="similarity">
    <text evidence="10">Belongs to the PlsX family.</text>
</comment>
<evidence type="ECO:0000256" key="10">
    <source>
        <dbReference type="HAMAP-Rule" id="MF_00019"/>
    </source>
</evidence>
<evidence type="ECO:0000313" key="13">
    <source>
        <dbReference type="Proteomes" id="UP000198868"/>
    </source>
</evidence>
<dbReference type="EMBL" id="FBTB01000011">
    <property type="protein sequence ID" value="CUW10918.1"/>
    <property type="molecule type" value="Genomic_DNA"/>
</dbReference>
<comment type="function">
    <text evidence="10">Catalyzes the reversible formation of acyl-phosphate (acyl-PO(4)) from acyl-[acyl-carrier-protein] (acyl-ACP). This enzyme utilizes acyl-ACP as fatty acyl donor, but not acyl-CoA.</text>
</comment>
<dbReference type="SUPFAM" id="SSF53659">
    <property type="entry name" value="Isocitrate/Isopropylmalate dehydrogenase-like"/>
    <property type="match status" value="1"/>
</dbReference>
<dbReference type="Proteomes" id="UP000198868">
    <property type="component" value="Unassembled WGS sequence"/>
</dbReference>
<evidence type="ECO:0000256" key="7">
    <source>
        <dbReference type="ARBA" id="ARBA00023264"/>
    </source>
</evidence>
<dbReference type="GO" id="GO:0006633">
    <property type="term" value="P:fatty acid biosynthetic process"/>
    <property type="evidence" value="ECO:0007669"/>
    <property type="project" value="UniProtKB-UniRule"/>
</dbReference>
<dbReference type="PIRSF" id="PIRSF002465">
    <property type="entry name" value="Phsphlp_syn_PlsX"/>
    <property type="match status" value="1"/>
</dbReference>
<proteinExistence type="inferred from homology"/>
<sequence>MMTSISKIMKIAIDAMGGDFAPLEIVKGIEQARDRYKDIAFQLYGTENKVKPLVQNWERIELIPTTEVIEMGDEPVKAMRRKKDSSMVQAAMAVKEGRADALFSAGNTGALLSSAIFLIGRIKGVDRPALASALPSFDGPHDQFVFMDLGANAENKPSHLYQYGILGSFYATHVLGIKNPRVRLLNNGAEEDKGDEIHKTAHMLMKNAPSFNFIGNIEARELLEGTADVVVADGFSGNAALKATEGTALMMLKQIKNAIISSGIKGKIGGALLKPAFREVQKKLDYNEAGGAVILGVKAPVVKTHGSAKANAVANTMGQIKTMIDNQLVLDIQTYITAHKEELQSGKEVLHAQLTD</sequence>
<keyword evidence="12" id="KW-0012">Acyltransferase</keyword>
<comment type="catalytic activity">
    <reaction evidence="1 10">
        <text>a fatty acyl-[ACP] + phosphate = an acyl phosphate + holo-[ACP]</text>
        <dbReference type="Rhea" id="RHEA:42292"/>
        <dbReference type="Rhea" id="RHEA-COMP:9685"/>
        <dbReference type="Rhea" id="RHEA-COMP:14125"/>
        <dbReference type="ChEBI" id="CHEBI:43474"/>
        <dbReference type="ChEBI" id="CHEBI:59918"/>
        <dbReference type="ChEBI" id="CHEBI:64479"/>
        <dbReference type="ChEBI" id="CHEBI:138651"/>
        <dbReference type="EC" id="2.3.1.274"/>
    </reaction>
</comment>
<dbReference type="GO" id="GO:0043811">
    <property type="term" value="F:phosphate:acyl-[acyl carrier protein] acyltransferase activity"/>
    <property type="evidence" value="ECO:0007669"/>
    <property type="project" value="UniProtKB-UniRule"/>
</dbReference>
<protein>
    <recommendedName>
        <fullName evidence="8 10">Phosphate acyltransferase</fullName>
        <ecNumber evidence="8 10">2.3.1.274</ecNumber>
    </recommendedName>
    <alternativeName>
        <fullName evidence="10">Acyl-ACP phosphotransacylase</fullName>
    </alternativeName>
    <alternativeName>
        <fullName evidence="10">Acyl-[acyl-carrier-protein]--phosphate acyltransferase</fullName>
    </alternativeName>
    <alternativeName>
        <fullName evidence="10">Phosphate-acyl-ACP acyltransferase</fullName>
    </alternativeName>
</protein>
<dbReference type="InterPro" id="IPR003664">
    <property type="entry name" value="FA_synthesis"/>
</dbReference>
<evidence type="ECO:0000256" key="8">
    <source>
        <dbReference type="ARBA" id="ARBA00024069"/>
    </source>
</evidence>
<evidence type="ECO:0000313" key="12">
    <source>
        <dbReference type="EMBL" id="CUW20230.1"/>
    </source>
</evidence>
<evidence type="ECO:0000256" key="6">
    <source>
        <dbReference type="ARBA" id="ARBA00023209"/>
    </source>
</evidence>
<evidence type="ECO:0000256" key="5">
    <source>
        <dbReference type="ARBA" id="ARBA00023098"/>
    </source>
</evidence>
<keyword evidence="7 10" id="KW-1208">Phospholipid metabolism</keyword>
<dbReference type="NCBIfam" id="TIGR00182">
    <property type="entry name" value="plsX"/>
    <property type="match status" value="1"/>
</dbReference>
<comment type="pathway">
    <text evidence="10">Lipid metabolism; phospholipid metabolism.</text>
</comment>
<dbReference type="GO" id="GO:0005737">
    <property type="term" value="C:cytoplasm"/>
    <property type="evidence" value="ECO:0007669"/>
    <property type="project" value="UniProtKB-SubCell"/>
</dbReference>
<comment type="subcellular location">
    <subcellularLocation>
        <location evidence="10">Cytoplasm</location>
    </subcellularLocation>
    <text evidence="10">Associated with the membrane possibly through PlsY.</text>
</comment>
<dbReference type="PANTHER" id="PTHR30100:SF1">
    <property type="entry name" value="PHOSPHATE ACYLTRANSFERASE"/>
    <property type="match status" value="1"/>
</dbReference>
<keyword evidence="6 10" id="KW-0594">Phospholipid biosynthesis</keyword>
<comment type="caution">
    <text evidence="12">The sequence shown here is derived from an EMBL/GenBank/DDBJ whole genome shotgun (WGS) entry which is preliminary data.</text>
</comment>
<keyword evidence="14" id="KW-1185">Reference proteome</keyword>
<keyword evidence="2 10" id="KW-0963">Cytoplasm</keyword>
<dbReference type="Proteomes" id="UP000199047">
    <property type="component" value="Unassembled WGS sequence"/>
</dbReference>
<dbReference type="GO" id="GO:0008654">
    <property type="term" value="P:phospholipid biosynthetic process"/>
    <property type="evidence" value="ECO:0007669"/>
    <property type="project" value="UniProtKB-KW"/>
</dbReference>
<evidence type="ECO:0000313" key="14">
    <source>
        <dbReference type="Proteomes" id="UP000199047"/>
    </source>
</evidence>
<evidence type="ECO:0000256" key="3">
    <source>
        <dbReference type="ARBA" id="ARBA00022516"/>
    </source>
</evidence>
<comment type="subunit">
    <text evidence="9 10">Homodimer. Probably interacts with PlsY.</text>
</comment>
<gene>
    <name evidence="10" type="primary">plsX</name>
    <name evidence="11" type="ORF">KSL4_1168</name>
    <name evidence="12" type="ORF">PL111_0816</name>
</gene>